<evidence type="ECO:0000256" key="7">
    <source>
        <dbReference type="ARBA" id="ARBA00023136"/>
    </source>
</evidence>
<evidence type="ECO:0000256" key="6">
    <source>
        <dbReference type="ARBA" id="ARBA00022989"/>
    </source>
</evidence>
<dbReference type="EMBL" id="JARGYC010000041">
    <property type="protein sequence ID" value="MDF0602087.1"/>
    <property type="molecule type" value="Genomic_DNA"/>
</dbReference>
<dbReference type="InterPro" id="IPR055348">
    <property type="entry name" value="DctQ"/>
</dbReference>
<reference evidence="11" key="1">
    <citation type="submission" date="2023-03" db="EMBL/GenBank/DDBJ databases">
        <title>Multiphase analysis and comparison of six strains from genera Psychromarinibacter, Lutimaribacter, and Maritimibacter, including a novel species: Psychromarinibacter sediminicola sp. nov.</title>
        <authorList>
            <person name="Wang Y.-H."/>
            <person name="Ye M.-Q."/>
            <person name="Du Z.-J."/>
        </authorList>
    </citation>
    <scope>NUCLEOTIDE SEQUENCE</scope>
    <source>
        <strain evidence="11">C21-152</strain>
    </source>
</reference>
<protein>
    <recommendedName>
        <fullName evidence="9">TRAP transporter small permease protein</fullName>
    </recommendedName>
</protein>
<evidence type="ECO:0000256" key="9">
    <source>
        <dbReference type="RuleBase" id="RU369079"/>
    </source>
</evidence>
<dbReference type="GO" id="GO:0022857">
    <property type="term" value="F:transmembrane transporter activity"/>
    <property type="evidence" value="ECO:0007669"/>
    <property type="project" value="UniProtKB-UniRule"/>
</dbReference>
<feature type="transmembrane region" description="Helical" evidence="9">
    <location>
        <begin position="69"/>
        <end position="86"/>
    </location>
</feature>
<evidence type="ECO:0000313" key="11">
    <source>
        <dbReference type="EMBL" id="MDF0602087.1"/>
    </source>
</evidence>
<gene>
    <name evidence="11" type="ORF">P1J78_15200</name>
</gene>
<dbReference type="Pfam" id="PF04290">
    <property type="entry name" value="DctQ"/>
    <property type="match status" value="1"/>
</dbReference>
<accession>A0AAE3NWU4</accession>
<feature type="transmembrane region" description="Helical" evidence="9">
    <location>
        <begin position="149"/>
        <end position="169"/>
    </location>
</feature>
<evidence type="ECO:0000256" key="3">
    <source>
        <dbReference type="ARBA" id="ARBA00022475"/>
    </source>
</evidence>
<keyword evidence="7 9" id="KW-0472">Membrane</keyword>
<dbReference type="PANTHER" id="PTHR35011:SF10">
    <property type="entry name" value="TRAP TRANSPORTER SMALL PERMEASE PROTEIN"/>
    <property type="match status" value="1"/>
</dbReference>
<feature type="domain" description="Tripartite ATP-independent periplasmic transporters DctQ component" evidence="10">
    <location>
        <begin position="46"/>
        <end position="175"/>
    </location>
</feature>
<comment type="similarity">
    <text evidence="8 9">Belongs to the TRAP transporter small permease family.</text>
</comment>
<keyword evidence="4 9" id="KW-0997">Cell inner membrane</keyword>
<dbReference type="RefSeq" id="WP_275568224.1">
    <property type="nucleotide sequence ID" value="NZ_JARGYC010000041.1"/>
</dbReference>
<evidence type="ECO:0000313" key="12">
    <source>
        <dbReference type="Proteomes" id="UP001220964"/>
    </source>
</evidence>
<evidence type="ECO:0000256" key="1">
    <source>
        <dbReference type="ARBA" id="ARBA00004429"/>
    </source>
</evidence>
<keyword evidence="6 9" id="KW-1133">Transmembrane helix</keyword>
<keyword evidence="12" id="KW-1185">Reference proteome</keyword>
<evidence type="ECO:0000259" key="10">
    <source>
        <dbReference type="Pfam" id="PF04290"/>
    </source>
</evidence>
<sequence length="183" mass="19398">MLIPERENEPETRAALPKWLRGLRWGLDIAAAGLVALAMAVLVLVFGLMNVEIVSRTLFGVSTLVADEYGGYGFAVLIMAGLTYAHRSGALLHVDFGRRLMGARTRAVSLALASALSFGVACFAAYVGYKTWALSLLFGSTSAFSSNTPLWLPQAAVPAGFAILALSFAEEFLSRALIAARGA</sequence>
<keyword evidence="5 9" id="KW-0812">Transmembrane</keyword>
<comment type="subcellular location">
    <subcellularLocation>
        <location evidence="1 9">Cell inner membrane</location>
        <topology evidence="1 9">Multi-pass membrane protein</topology>
    </subcellularLocation>
</comment>
<dbReference type="InterPro" id="IPR007387">
    <property type="entry name" value="TRAP_DctQ"/>
</dbReference>
<evidence type="ECO:0000256" key="2">
    <source>
        <dbReference type="ARBA" id="ARBA00022448"/>
    </source>
</evidence>
<keyword evidence="3" id="KW-1003">Cell membrane</keyword>
<keyword evidence="2 9" id="KW-0813">Transport</keyword>
<dbReference type="GO" id="GO:0005886">
    <property type="term" value="C:plasma membrane"/>
    <property type="evidence" value="ECO:0007669"/>
    <property type="project" value="UniProtKB-SubCell"/>
</dbReference>
<proteinExistence type="inferred from homology"/>
<name>A0AAE3NWU4_9RHOB</name>
<comment type="function">
    <text evidence="9">Part of the tripartite ATP-independent periplasmic (TRAP) transport system.</text>
</comment>
<comment type="subunit">
    <text evidence="9">The complex comprises the extracytoplasmic solute receptor protein and the two transmembrane proteins.</text>
</comment>
<dbReference type="GO" id="GO:0015740">
    <property type="term" value="P:C4-dicarboxylate transport"/>
    <property type="evidence" value="ECO:0007669"/>
    <property type="project" value="TreeGrafter"/>
</dbReference>
<organism evidence="11 12">
    <name type="scientific">Psychromarinibacter sediminicola</name>
    <dbReference type="NCBI Taxonomy" id="3033385"/>
    <lineage>
        <taxon>Bacteria</taxon>
        <taxon>Pseudomonadati</taxon>
        <taxon>Pseudomonadota</taxon>
        <taxon>Alphaproteobacteria</taxon>
        <taxon>Rhodobacterales</taxon>
        <taxon>Paracoccaceae</taxon>
        <taxon>Psychromarinibacter</taxon>
    </lineage>
</organism>
<feature type="transmembrane region" description="Helical" evidence="9">
    <location>
        <begin position="107"/>
        <end position="129"/>
    </location>
</feature>
<evidence type="ECO:0000256" key="5">
    <source>
        <dbReference type="ARBA" id="ARBA00022692"/>
    </source>
</evidence>
<dbReference type="AlphaFoldDB" id="A0AAE3NWU4"/>
<evidence type="ECO:0000256" key="4">
    <source>
        <dbReference type="ARBA" id="ARBA00022519"/>
    </source>
</evidence>
<evidence type="ECO:0000256" key="8">
    <source>
        <dbReference type="ARBA" id="ARBA00038436"/>
    </source>
</evidence>
<dbReference type="Proteomes" id="UP001220964">
    <property type="component" value="Unassembled WGS sequence"/>
</dbReference>
<comment type="caution">
    <text evidence="11">The sequence shown here is derived from an EMBL/GenBank/DDBJ whole genome shotgun (WGS) entry which is preliminary data.</text>
</comment>
<feature type="transmembrane region" description="Helical" evidence="9">
    <location>
        <begin position="25"/>
        <end position="49"/>
    </location>
</feature>
<dbReference type="PANTHER" id="PTHR35011">
    <property type="entry name" value="2,3-DIKETO-L-GULONATE TRAP TRANSPORTER SMALL PERMEASE PROTEIN YIAM"/>
    <property type="match status" value="1"/>
</dbReference>